<dbReference type="Proteomes" id="UP000644507">
    <property type="component" value="Unassembled WGS sequence"/>
</dbReference>
<keyword evidence="7" id="KW-1185">Reference proteome</keyword>
<evidence type="ECO:0000256" key="4">
    <source>
        <dbReference type="RuleBase" id="RU003919"/>
    </source>
</evidence>
<dbReference type="NCBIfam" id="TIGR00952">
    <property type="entry name" value="S15_bact"/>
    <property type="match status" value="1"/>
</dbReference>
<comment type="function">
    <text evidence="3">Forms an intersubunit bridge (bridge B4) with the 23S rRNA of the 50S subunit in the ribosome.</text>
</comment>
<dbReference type="RefSeq" id="WP_189570150.1">
    <property type="nucleotide sequence ID" value="NZ_BMXI01000009.1"/>
</dbReference>
<proteinExistence type="inferred from homology"/>
<dbReference type="EMBL" id="BMXI01000009">
    <property type="protein sequence ID" value="GHC55890.1"/>
    <property type="molecule type" value="Genomic_DNA"/>
</dbReference>
<evidence type="ECO:0000256" key="5">
    <source>
        <dbReference type="RuleBase" id="RU004524"/>
    </source>
</evidence>
<reference evidence="6" key="2">
    <citation type="submission" date="2020-09" db="EMBL/GenBank/DDBJ databases">
        <authorList>
            <person name="Sun Q."/>
            <person name="Kim S."/>
        </authorList>
    </citation>
    <scope>NUCLEOTIDE SEQUENCE</scope>
    <source>
        <strain evidence="6">KCTC 12988</strain>
    </source>
</reference>
<dbReference type="InterPro" id="IPR005290">
    <property type="entry name" value="Ribosomal_uS15_bac-type"/>
</dbReference>
<evidence type="ECO:0000313" key="6">
    <source>
        <dbReference type="EMBL" id="GHC55890.1"/>
    </source>
</evidence>
<evidence type="ECO:0000256" key="3">
    <source>
        <dbReference type="HAMAP-Rule" id="MF_01343"/>
    </source>
</evidence>
<dbReference type="PANTHER" id="PTHR23321">
    <property type="entry name" value="RIBOSOMAL PROTEIN S15, BACTERIAL AND ORGANELLAR"/>
    <property type="match status" value="1"/>
</dbReference>
<reference evidence="6" key="1">
    <citation type="journal article" date="2014" name="Int. J. Syst. Evol. Microbiol.">
        <title>Complete genome sequence of Corynebacterium casei LMG S-19264T (=DSM 44701T), isolated from a smear-ripened cheese.</title>
        <authorList>
            <consortium name="US DOE Joint Genome Institute (JGI-PGF)"/>
            <person name="Walter F."/>
            <person name="Albersmeier A."/>
            <person name="Kalinowski J."/>
            <person name="Ruckert C."/>
        </authorList>
    </citation>
    <scope>NUCLEOTIDE SEQUENCE</scope>
    <source>
        <strain evidence="6">KCTC 12988</strain>
    </source>
</reference>
<keyword evidence="2 3" id="KW-0687">Ribonucleoprotein</keyword>
<dbReference type="AlphaFoldDB" id="A0A918TQY6"/>
<dbReference type="InterPro" id="IPR000589">
    <property type="entry name" value="Ribosomal_uS15"/>
</dbReference>
<comment type="similarity">
    <text evidence="3 4">Belongs to the universal ribosomal protein uS15 family.</text>
</comment>
<gene>
    <name evidence="3 6" type="primary">rpsO</name>
    <name evidence="6" type="ORF">GCM10007100_23420</name>
</gene>
<dbReference type="HAMAP" id="MF_01343_B">
    <property type="entry name" value="Ribosomal_uS15_B"/>
    <property type="match status" value="1"/>
</dbReference>
<evidence type="ECO:0000256" key="1">
    <source>
        <dbReference type="ARBA" id="ARBA00022980"/>
    </source>
</evidence>
<keyword evidence="1 3" id="KW-0689">Ribosomal protein</keyword>
<dbReference type="GO" id="GO:0003735">
    <property type="term" value="F:structural constituent of ribosome"/>
    <property type="evidence" value="ECO:0007669"/>
    <property type="project" value="InterPro"/>
</dbReference>
<dbReference type="PROSITE" id="PS00362">
    <property type="entry name" value="RIBOSOMAL_S15"/>
    <property type="match status" value="1"/>
</dbReference>
<comment type="caution">
    <text evidence="6">The sequence shown here is derived from an EMBL/GenBank/DDBJ whole genome shotgun (WGS) entry which is preliminary data.</text>
</comment>
<protein>
    <recommendedName>
        <fullName evidence="3">Small ribosomal subunit protein uS15</fullName>
    </recommendedName>
</protein>
<keyword evidence="3 5" id="KW-0699">rRNA-binding</keyword>
<dbReference type="CDD" id="cd00353">
    <property type="entry name" value="Ribosomal_S15p_S13e"/>
    <property type="match status" value="1"/>
</dbReference>
<evidence type="ECO:0000256" key="2">
    <source>
        <dbReference type="ARBA" id="ARBA00023274"/>
    </source>
</evidence>
<organism evidence="6 7">
    <name type="scientific">Roseibacillus persicicus</name>
    <dbReference type="NCBI Taxonomy" id="454148"/>
    <lineage>
        <taxon>Bacteria</taxon>
        <taxon>Pseudomonadati</taxon>
        <taxon>Verrucomicrobiota</taxon>
        <taxon>Verrucomicrobiia</taxon>
        <taxon>Verrucomicrobiales</taxon>
        <taxon>Verrucomicrobiaceae</taxon>
        <taxon>Roseibacillus</taxon>
    </lineage>
</organism>
<evidence type="ECO:0000313" key="7">
    <source>
        <dbReference type="Proteomes" id="UP000644507"/>
    </source>
</evidence>
<dbReference type="Gene3D" id="1.10.287.10">
    <property type="entry name" value="S15/NS1, RNA-binding"/>
    <property type="match status" value="1"/>
</dbReference>
<keyword evidence="3 5" id="KW-0694">RNA-binding</keyword>
<sequence>MSEVKDNKAAAKAKILAEAVDTSSYKQHENDTGSADFQIAVLTGRIRELTEHLKSHQKDHSSRRGLLKMVAKRRKLLDYLRAKSEDRYQACLKGLSLRR</sequence>
<dbReference type="GO" id="GO:0022627">
    <property type="term" value="C:cytosolic small ribosomal subunit"/>
    <property type="evidence" value="ECO:0007669"/>
    <property type="project" value="TreeGrafter"/>
</dbReference>
<dbReference type="Pfam" id="PF00312">
    <property type="entry name" value="Ribosomal_S15"/>
    <property type="match status" value="1"/>
</dbReference>
<dbReference type="SUPFAM" id="SSF47060">
    <property type="entry name" value="S15/NS1 RNA-binding domain"/>
    <property type="match status" value="1"/>
</dbReference>
<dbReference type="PANTHER" id="PTHR23321:SF26">
    <property type="entry name" value="SMALL RIBOSOMAL SUBUNIT PROTEIN US15M"/>
    <property type="match status" value="1"/>
</dbReference>
<dbReference type="InterPro" id="IPR009068">
    <property type="entry name" value="uS15_NS1_RNA-bd_sf"/>
</dbReference>
<accession>A0A918TQY6</accession>
<comment type="function">
    <text evidence="3 5">One of the primary rRNA binding proteins, it binds directly to 16S rRNA where it helps nucleate assembly of the platform of the 30S subunit by binding and bridging several RNA helices of the 16S rRNA.</text>
</comment>
<dbReference type="GO" id="GO:0006412">
    <property type="term" value="P:translation"/>
    <property type="evidence" value="ECO:0007669"/>
    <property type="project" value="UniProtKB-UniRule"/>
</dbReference>
<dbReference type="GO" id="GO:0019843">
    <property type="term" value="F:rRNA binding"/>
    <property type="evidence" value="ECO:0007669"/>
    <property type="project" value="UniProtKB-UniRule"/>
</dbReference>
<name>A0A918TQY6_9BACT</name>
<dbReference type="SMART" id="SM01387">
    <property type="entry name" value="Ribosomal_S15"/>
    <property type="match status" value="1"/>
</dbReference>
<comment type="subunit">
    <text evidence="3">Part of the 30S ribosomal subunit. Forms a bridge to the 50S subunit in the 70S ribosome, contacting the 23S rRNA.</text>
</comment>